<reference evidence="1 2" key="1">
    <citation type="submission" date="2018-10" db="EMBL/GenBank/DDBJ databases">
        <title>Phylogenomics of Brevibacillus.</title>
        <authorList>
            <person name="Dunlap C."/>
        </authorList>
    </citation>
    <scope>NUCLEOTIDE SEQUENCE [LARGE SCALE GENOMIC DNA]</scope>
    <source>
        <strain evidence="1 2">DSM 100115</strain>
    </source>
</reference>
<name>A0A3M8AR97_9BACL</name>
<sequence length="81" mass="9451">MKIALHQIAYQIGMHPSEMARLVYEGEITGEVPDRNPQAKDAWVDLHSLKNFIEWKFDQGAFDQMFFDKAMRHLNKAMGKK</sequence>
<dbReference type="AlphaFoldDB" id="A0A3M8AR97"/>
<dbReference type="Proteomes" id="UP000268829">
    <property type="component" value="Unassembled WGS sequence"/>
</dbReference>
<protein>
    <submittedName>
        <fullName evidence="1">Uncharacterized protein</fullName>
    </submittedName>
</protein>
<comment type="caution">
    <text evidence="1">The sequence shown here is derived from an EMBL/GenBank/DDBJ whole genome shotgun (WGS) entry which is preliminary data.</text>
</comment>
<dbReference type="EMBL" id="RHHS01000047">
    <property type="protein sequence ID" value="RNB53716.1"/>
    <property type="molecule type" value="Genomic_DNA"/>
</dbReference>
<keyword evidence="2" id="KW-1185">Reference proteome</keyword>
<organism evidence="1 2">
    <name type="scientific">Brevibacillus gelatini</name>
    <dbReference type="NCBI Taxonomy" id="1655277"/>
    <lineage>
        <taxon>Bacteria</taxon>
        <taxon>Bacillati</taxon>
        <taxon>Bacillota</taxon>
        <taxon>Bacilli</taxon>
        <taxon>Bacillales</taxon>
        <taxon>Paenibacillaceae</taxon>
        <taxon>Brevibacillus</taxon>
    </lineage>
</organism>
<evidence type="ECO:0000313" key="2">
    <source>
        <dbReference type="Proteomes" id="UP000268829"/>
    </source>
</evidence>
<dbReference type="RefSeq" id="WP_122906307.1">
    <property type="nucleotide sequence ID" value="NZ_CP154342.1"/>
</dbReference>
<dbReference type="OrthoDB" id="2469131at2"/>
<gene>
    <name evidence="1" type="ORF">EDM57_19220</name>
</gene>
<accession>A0A3M8AR97</accession>
<evidence type="ECO:0000313" key="1">
    <source>
        <dbReference type="EMBL" id="RNB53716.1"/>
    </source>
</evidence>
<proteinExistence type="predicted"/>